<organism evidence="1 2">
    <name type="scientific">Lentithecium fluviatile CBS 122367</name>
    <dbReference type="NCBI Taxonomy" id="1168545"/>
    <lineage>
        <taxon>Eukaryota</taxon>
        <taxon>Fungi</taxon>
        <taxon>Dikarya</taxon>
        <taxon>Ascomycota</taxon>
        <taxon>Pezizomycotina</taxon>
        <taxon>Dothideomycetes</taxon>
        <taxon>Pleosporomycetidae</taxon>
        <taxon>Pleosporales</taxon>
        <taxon>Massarineae</taxon>
        <taxon>Lentitheciaceae</taxon>
        <taxon>Lentithecium</taxon>
    </lineage>
</organism>
<accession>A0A6G1IUQ1</accession>
<dbReference type="Proteomes" id="UP000799291">
    <property type="component" value="Unassembled WGS sequence"/>
</dbReference>
<proteinExistence type="predicted"/>
<keyword evidence="2" id="KW-1185">Reference proteome</keyword>
<dbReference type="EMBL" id="MU005589">
    <property type="protein sequence ID" value="KAF2681974.1"/>
    <property type="molecule type" value="Genomic_DNA"/>
</dbReference>
<gene>
    <name evidence="1" type="ORF">K458DRAFT_420332</name>
</gene>
<reference evidence="1" key="1">
    <citation type="journal article" date="2020" name="Stud. Mycol.">
        <title>101 Dothideomycetes genomes: a test case for predicting lifestyles and emergence of pathogens.</title>
        <authorList>
            <person name="Haridas S."/>
            <person name="Albert R."/>
            <person name="Binder M."/>
            <person name="Bloem J."/>
            <person name="Labutti K."/>
            <person name="Salamov A."/>
            <person name="Andreopoulos B."/>
            <person name="Baker S."/>
            <person name="Barry K."/>
            <person name="Bills G."/>
            <person name="Bluhm B."/>
            <person name="Cannon C."/>
            <person name="Castanera R."/>
            <person name="Culley D."/>
            <person name="Daum C."/>
            <person name="Ezra D."/>
            <person name="Gonzalez J."/>
            <person name="Henrissat B."/>
            <person name="Kuo A."/>
            <person name="Liang C."/>
            <person name="Lipzen A."/>
            <person name="Lutzoni F."/>
            <person name="Magnuson J."/>
            <person name="Mondo S."/>
            <person name="Nolan M."/>
            <person name="Ohm R."/>
            <person name="Pangilinan J."/>
            <person name="Park H.-J."/>
            <person name="Ramirez L."/>
            <person name="Alfaro M."/>
            <person name="Sun H."/>
            <person name="Tritt A."/>
            <person name="Yoshinaga Y."/>
            <person name="Zwiers L.-H."/>
            <person name="Turgeon B."/>
            <person name="Goodwin S."/>
            <person name="Spatafora J."/>
            <person name="Crous P."/>
            <person name="Grigoriev I."/>
        </authorList>
    </citation>
    <scope>NUCLEOTIDE SEQUENCE</scope>
    <source>
        <strain evidence="1">CBS 122367</strain>
    </source>
</reference>
<evidence type="ECO:0000313" key="1">
    <source>
        <dbReference type="EMBL" id="KAF2681974.1"/>
    </source>
</evidence>
<protein>
    <submittedName>
        <fullName evidence="1">Uncharacterized protein</fullName>
    </submittedName>
</protein>
<dbReference type="AlphaFoldDB" id="A0A6G1IUQ1"/>
<evidence type="ECO:0000313" key="2">
    <source>
        <dbReference type="Proteomes" id="UP000799291"/>
    </source>
</evidence>
<name>A0A6G1IUQ1_9PLEO</name>
<sequence>MDSADAATSLSVLVTMVAVGHNCLNQGMPTWQTNVPGLQSGNRFSVIGGFEGRRIDPSEDSRSPCYATRRRGLSTILPLTSLRAQTYNKGCGGFRGIVGT</sequence>